<keyword evidence="4 8" id="KW-0812">Transmembrane</keyword>
<feature type="transmembrane region" description="Helical" evidence="8">
    <location>
        <begin position="30"/>
        <end position="51"/>
    </location>
</feature>
<dbReference type="eggNOG" id="KOG3339">
    <property type="taxonomic scope" value="Eukaryota"/>
</dbReference>
<evidence type="ECO:0000256" key="1">
    <source>
        <dbReference type="ARBA" id="ARBA00004389"/>
    </source>
</evidence>
<dbReference type="GO" id="GO:0004577">
    <property type="term" value="F:N-acetylglucosaminyldiphosphodolichol N-acetylglucosaminyltransferase activity"/>
    <property type="evidence" value="ECO:0007669"/>
    <property type="project" value="TreeGrafter"/>
</dbReference>
<evidence type="ECO:0000256" key="7">
    <source>
        <dbReference type="ARBA" id="ARBA00023136"/>
    </source>
</evidence>
<dbReference type="OrthoDB" id="5978656at2759"/>
<evidence type="ECO:0000313" key="10">
    <source>
        <dbReference type="Proteomes" id="UP000008983"/>
    </source>
</evidence>
<protein>
    <recommendedName>
        <fullName evidence="3">UDP-N-acetylglucosamine transferase subunit ALG14</fullName>
    </recommendedName>
</protein>
<dbReference type="GO" id="GO:0043541">
    <property type="term" value="C:UDP-N-acetylglucosamine transferase complex"/>
    <property type="evidence" value="ECO:0007669"/>
    <property type="project" value="TreeGrafter"/>
</dbReference>
<dbReference type="InterPro" id="IPR013969">
    <property type="entry name" value="Oligosacch_biosynth_Alg14"/>
</dbReference>
<evidence type="ECO:0000256" key="2">
    <source>
        <dbReference type="ARBA" id="ARBA00009731"/>
    </source>
</evidence>
<dbReference type="Proteomes" id="UP000008983">
    <property type="component" value="Unassembled WGS sequence"/>
</dbReference>
<sequence length="242" mass="28968">MFNVILIAIFPCALLYLIIQYKKSQKLNPLKNGIMVVFGSGGHTTEMLFLLKNFNFKLFKNIYFVKAKSDIDSKIRVEQFCNEQNNQLKIKNIIWIDIPRSREVGQSYFSSNFTTIYSIIFCFFKILQIRQIDILICNGPGTCVPLIFCVLFNKIFFIYRNSKIIFIESWCRVKSLSLTGKLIIRFVDRFNKNQYYYYIIQFFIYTYLSYQYILQQILNQILVHWEELKYKHKNVQYIGQLI</sequence>
<dbReference type="STRING" id="857967.G0QVY4"/>
<dbReference type="AlphaFoldDB" id="G0QVY4"/>
<evidence type="ECO:0000256" key="5">
    <source>
        <dbReference type="ARBA" id="ARBA00022824"/>
    </source>
</evidence>
<feature type="transmembrane region" description="Helical" evidence="8">
    <location>
        <begin position="195"/>
        <end position="213"/>
    </location>
</feature>
<gene>
    <name evidence="9" type="ORF">IMG5_127580</name>
</gene>
<name>G0QVY4_ICHMU</name>
<comment type="subcellular location">
    <subcellularLocation>
        <location evidence="1">Endoplasmic reticulum membrane</location>
        <topology evidence="1">Single-pass membrane protein</topology>
    </subcellularLocation>
</comment>
<organism evidence="9 10">
    <name type="scientific">Ichthyophthirius multifiliis</name>
    <name type="common">White spot disease agent</name>
    <name type="synonym">Ich</name>
    <dbReference type="NCBI Taxonomy" id="5932"/>
    <lineage>
        <taxon>Eukaryota</taxon>
        <taxon>Sar</taxon>
        <taxon>Alveolata</taxon>
        <taxon>Ciliophora</taxon>
        <taxon>Intramacronucleata</taxon>
        <taxon>Oligohymenophorea</taxon>
        <taxon>Hymenostomatida</taxon>
        <taxon>Ophryoglenina</taxon>
        <taxon>Ichthyophthirius</taxon>
    </lineage>
</organism>
<dbReference type="FunCoup" id="G0QVY4">
    <property type="interactions" value="131"/>
</dbReference>
<dbReference type="OMA" id="CRIVFIE"/>
<accession>G0QVY4</accession>
<evidence type="ECO:0000256" key="4">
    <source>
        <dbReference type="ARBA" id="ARBA00022692"/>
    </source>
</evidence>
<reference evidence="9 10" key="1">
    <citation type="submission" date="2011-07" db="EMBL/GenBank/DDBJ databases">
        <authorList>
            <person name="Coyne R."/>
            <person name="Brami D."/>
            <person name="Johnson J."/>
            <person name="Hostetler J."/>
            <person name="Hannick L."/>
            <person name="Clark T."/>
            <person name="Cassidy-Hanley D."/>
            <person name="Inman J."/>
        </authorList>
    </citation>
    <scope>NUCLEOTIDE SEQUENCE [LARGE SCALE GENOMIC DNA]</scope>
    <source>
        <strain evidence="9 10">G5</strain>
    </source>
</reference>
<keyword evidence="9" id="KW-0808">Transferase</keyword>
<dbReference type="InParanoid" id="G0QVY4"/>
<dbReference type="Pfam" id="PF08660">
    <property type="entry name" value="Alg14"/>
    <property type="match status" value="1"/>
</dbReference>
<evidence type="ECO:0000256" key="6">
    <source>
        <dbReference type="ARBA" id="ARBA00022989"/>
    </source>
</evidence>
<dbReference type="PANTHER" id="PTHR12154">
    <property type="entry name" value="GLYCOSYL TRANSFERASE-RELATED"/>
    <property type="match status" value="1"/>
</dbReference>
<dbReference type="Gene3D" id="3.40.50.2000">
    <property type="entry name" value="Glycogen Phosphorylase B"/>
    <property type="match status" value="1"/>
</dbReference>
<keyword evidence="10" id="KW-1185">Reference proteome</keyword>
<comment type="similarity">
    <text evidence="2">Belongs to the ALG14 family.</text>
</comment>
<evidence type="ECO:0000256" key="3">
    <source>
        <dbReference type="ARBA" id="ARBA00017467"/>
    </source>
</evidence>
<dbReference type="PANTHER" id="PTHR12154:SF4">
    <property type="entry name" value="UDP-N-ACETYLGLUCOSAMINE TRANSFERASE SUBUNIT ALG14 HOMOLOG"/>
    <property type="match status" value="1"/>
</dbReference>
<proteinExistence type="inferred from homology"/>
<dbReference type="GO" id="GO:0006488">
    <property type="term" value="P:dolichol-linked oligosaccharide biosynthetic process"/>
    <property type="evidence" value="ECO:0007669"/>
    <property type="project" value="InterPro"/>
</dbReference>
<feature type="transmembrane region" description="Helical" evidence="8">
    <location>
        <begin position="139"/>
        <end position="159"/>
    </location>
</feature>
<feature type="transmembrane region" description="Helical" evidence="8">
    <location>
        <begin position="108"/>
        <end position="127"/>
    </location>
</feature>
<dbReference type="RefSeq" id="XP_004032205.1">
    <property type="nucleotide sequence ID" value="XM_004032157.1"/>
</dbReference>
<keyword evidence="6 8" id="KW-1133">Transmembrane helix</keyword>
<evidence type="ECO:0000256" key="8">
    <source>
        <dbReference type="SAM" id="Phobius"/>
    </source>
</evidence>
<keyword evidence="5" id="KW-0256">Endoplasmic reticulum</keyword>
<keyword evidence="7 8" id="KW-0472">Membrane</keyword>
<dbReference type="EMBL" id="GL983968">
    <property type="protein sequence ID" value="EGR30618.1"/>
    <property type="molecule type" value="Genomic_DNA"/>
</dbReference>
<evidence type="ECO:0000313" key="9">
    <source>
        <dbReference type="EMBL" id="EGR30618.1"/>
    </source>
</evidence>
<dbReference type="GeneID" id="14906731"/>